<gene>
    <name evidence="3" type="ORF">LX32DRAFT_267964</name>
</gene>
<dbReference type="AlphaFoldDB" id="A0AAD9HPI7"/>
<feature type="chain" id="PRO_5041982803" description="Secreted protein" evidence="2">
    <location>
        <begin position="20"/>
        <end position="98"/>
    </location>
</feature>
<keyword evidence="4" id="KW-1185">Reference proteome</keyword>
<dbReference type="Proteomes" id="UP001232148">
    <property type="component" value="Unassembled WGS sequence"/>
</dbReference>
<proteinExistence type="predicted"/>
<evidence type="ECO:0008006" key="5">
    <source>
        <dbReference type="Google" id="ProtNLM"/>
    </source>
</evidence>
<evidence type="ECO:0000313" key="4">
    <source>
        <dbReference type="Proteomes" id="UP001232148"/>
    </source>
</evidence>
<evidence type="ECO:0000256" key="1">
    <source>
        <dbReference type="SAM" id="MobiDB-lite"/>
    </source>
</evidence>
<organism evidence="3 4">
    <name type="scientific">Colletotrichum zoysiae</name>
    <dbReference type="NCBI Taxonomy" id="1216348"/>
    <lineage>
        <taxon>Eukaryota</taxon>
        <taxon>Fungi</taxon>
        <taxon>Dikarya</taxon>
        <taxon>Ascomycota</taxon>
        <taxon>Pezizomycotina</taxon>
        <taxon>Sordariomycetes</taxon>
        <taxon>Hypocreomycetidae</taxon>
        <taxon>Glomerellales</taxon>
        <taxon>Glomerellaceae</taxon>
        <taxon>Colletotrichum</taxon>
        <taxon>Colletotrichum graminicola species complex</taxon>
    </lineage>
</organism>
<sequence>MKPVYIALWAVAAVMPVHALLCECGTIEEGNSWSYSSGLTRRTCTEVNGKLQDQKWPSCIYKGKESTWKKKCKDQDTVGDGTRGYCSDEDSSSGLDSD</sequence>
<evidence type="ECO:0000256" key="2">
    <source>
        <dbReference type="SAM" id="SignalP"/>
    </source>
</evidence>
<accession>A0AAD9HPI7</accession>
<name>A0AAD9HPI7_9PEZI</name>
<protein>
    <recommendedName>
        <fullName evidence="5">Secreted protein</fullName>
    </recommendedName>
</protein>
<feature type="compositionally biased region" description="Acidic residues" evidence="1">
    <location>
        <begin position="87"/>
        <end position="98"/>
    </location>
</feature>
<reference evidence="3" key="1">
    <citation type="submission" date="2021-06" db="EMBL/GenBank/DDBJ databases">
        <title>Comparative genomics, transcriptomics and evolutionary studies reveal genomic signatures of adaptation to plant cell wall in hemibiotrophic fungi.</title>
        <authorList>
            <consortium name="DOE Joint Genome Institute"/>
            <person name="Baroncelli R."/>
            <person name="Diaz J.F."/>
            <person name="Benocci T."/>
            <person name="Peng M."/>
            <person name="Battaglia E."/>
            <person name="Haridas S."/>
            <person name="Andreopoulos W."/>
            <person name="Labutti K."/>
            <person name="Pangilinan J."/>
            <person name="Floch G.L."/>
            <person name="Makela M.R."/>
            <person name="Henrissat B."/>
            <person name="Grigoriev I.V."/>
            <person name="Crouch J.A."/>
            <person name="De Vries R.P."/>
            <person name="Sukno S.A."/>
            <person name="Thon M.R."/>
        </authorList>
    </citation>
    <scope>NUCLEOTIDE SEQUENCE</scope>
    <source>
        <strain evidence="3">MAFF235873</strain>
    </source>
</reference>
<feature type="region of interest" description="Disordered" evidence="1">
    <location>
        <begin position="73"/>
        <end position="98"/>
    </location>
</feature>
<comment type="caution">
    <text evidence="3">The sequence shown here is derived from an EMBL/GenBank/DDBJ whole genome shotgun (WGS) entry which is preliminary data.</text>
</comment>
<evidence type="ECO:0000313" key="3">
    <source>
        <dbReference type="EMBL" id="KAK2031564.1"/>
    </source>
</evidence>
<keyword evidence="2" id="KW-0732">Signal</keyword>
<feature type="signal peptide" evidence="2">
    <location>
        <begin position="1"/>
        <end position="19"/>
    </location>
</feature>
<dbReference type="EMBL" id="MU842839">
    <property type="protein sequence ID" value="KAK2031564.1"/>
    <property type="molecule type" value="Genomic_DNA"/>
</dbReference>